<dbReference type="InterPro" id="IPR027417">
    <property type="entry name" value="P-loop_NTPase"/>
</dbReference>
<evidence type="ECO:0000313" key="3">
    <source>
        <dbReference type="Proteomes" id="UP000214600"/>
    </source>
</evidence>
<dbReference type="SUPFAM" id="SSF52540">
    <property type="entry name" value="P-loop containing nucleoside triphosphate hydrolases"/>
    <property type="match status" value="1"/>
</dbReference>
<evidence type="ECO:0000256" key="1">
    <source>
        <dbReference type="SAM" id="MobiDB-lite"/>
    </source>
</evidence>
<proteinExistence type="predicted"/>
<accession>A0A228IIR5</accession>
<dbReference type="Pfam" id="PF13481">
    <property type="entry name" value="AAA_25"/>
    <property type="match status" value="1"/>
</dbReference>
<gene>
    <name evidence="2" type="ORF">CFB84_23465</name>
</gene>
<protein>
    <recommendedName>
        <fullName evidence="4">AAA family ATPase</fullName>
    </recommendedName>
</protein>
<organism evidence="2 3">
    <name type="scientific">Burkholderia aenigmatica</name>
    <dbReference type="NCBI Taxonomy" id="2015348"/>
    <lineage>
        <taxon>Bacteria</taxon>
        <taxon>Pseudomonadati</taxon>
        <taxon>Pseudomonadota</taxon>
        <taxon>Betaproteobacteria</taxon>
        <taxon>Burkholderiales</taxon>
        <taxon>Burkholderiaceae</taxon>
        <taxon>Burkholderia</taxon>
        <taxon>Burkholderia cepacia complex</taxon>
    </lineage>
</organism>
<feature type="region of interest" description="Disordered" evidence="1">
    <location>
        <begin position="42"/>
        <end position="71"/>
    </location>
</feature>
<dbReference type="CDD" id="cd01125">
    <property type="entry name" value="RepA_RSF1010_like"/>
    <property type="match status" value="1"/>
</dbReference>
<dbReference type="RefSeq" id="WP_089452221.1">
    <property type="nucleotide sequence ID" value="NZ_NKFA01000008.1"/>
</dbReference>
<feature type="compositionally biased region" description="Basic and acidic residues" evidence="1">
    <location>
        <begin position="18"/>
        <end position="27"/>
    </location>
</feature>
<name>A0A228IIR5_9BURK</name>
<reference evidence="2 3" key="2">
    <citation type="submission" date="2017-08" db="EMBL/GenBank/DDBJ databases">
        <title>WGS of novel Burkholderia cepaca complex species.</title>
        <authorList>
            <person name="Lipuma J."/>
            <person name="Spilker T."/>
        </authorList>
    </citation>
    <scope>NUCLEOTIDE SEQUENCE [LARGE SCALE GENOMIC DNA]</scope>
    <source>
        <strain evidence="2 3">AU17325</strain>
    </source>
</reference>
<dbReference type="Proteomes" id="UP000214600">
    <property type="component" value="Unassembled WGS sequence"/>
</dbReference>
<reference evidence="3" key="1">
    <citation type="submission" date="2017-06" db="EMBL/GenBank/DDBJ databases">
        <authorList>
            <person name="LiPuma J."/>
            <person name="Spilker T."/>
        </authorList>
    </citation>
    <scope>NUCLEOTIDE SEQUENCE [LARGE SCALE GENOMIC DNA]</scope>
    <source>
        <strain evidence="3">AU17325</strain>
    </source>
</reference>
<dbReference type="AlphaFoldDB" id="A0A228IIR5"/>
<evidence type="ECO:0008006" key="4">
    <source>
        <dbReference type="Google" id="ProtNLM"/>
    </source>
</evidence>
<comment type="caution">
    <text evidence="2">The sequence shown here is derived from an EMBL/GenBank/DDBJ whole genome shotgun (WGS) entry which is preliminary data.</text>
</comment>
<sequence length="393" mass="43077">MNNHNQIEKISQLPYEGTPEKRGDGWHEARVTAYDKWMQNIKEQERKEAQETSRRENLEGESDDKPRRTSLNIVMADELPDDYEAPDELVEGLITVGAGSILYGDSNAGKTFFAIDIACAVARGEPWMDRRVQQGLVIYLASESPQSVRSRLQAYKQYHECTVPNFAVVQEPVNLWVSDEDTDLLISQIQEVAAATGQQPALIVGDTLARISAGGNENSGEDMGTVIERFDRIRRETGAHFMMIHHSGKDQAKGARGHSSLRAAVDTEIEVQDTQAGKFARVTKQRDLAGKGEQIGFRLHAIELGRNKWGSPATMCVVLPADAPVKGPKLGPAETKILELLAVDGPLTRVQIAAKVAPGKAPQSTYNAVGRLEDKKLVVADGDKYQLPSLGGL</sequence>
<dbReference type="OrthoDB" id="8905164at2"/>
<feature type="compositionally biased region" description="Basic and acidic residues" evidence="1">
    <location>
        <begin position="42"/>
        <end position="67"/>
    </location>
</feature>
<dbReference type="Gene3D" id="3.40.50.300">
    <property type="entry name" value="P-loop containing nucleotide triphosphate hydrolases"/>
    <property type="match status" value="1"/>
</dbReference>
<dbReference type="InterPro" id="IPR038724">
    <property type="entry name" value="RepA"/>
</dbReference>
<evidence type="ECO:0000313" key="2">
    <source>
        <dbReference type="EMBL" id="OXI42196.1"/>
    </source>
</evidence>
<dbReference type="EMBL" id="NKFA01000008">
    <property type="protein sequence ID" value="OXI42196.1"/>
    <property type="molecule type" value="Genomic_DNA"/>
</dbReference>
<feature type="region of interest" description="Disordered" evidence="1">
    <location>
        <begin position="1"/>
        <end position="27"/>
    </location>
</feature>